<evidence type="ECO:0000259" key="1">
    <source>
        <dbReference type="Pfam" id="PF08672"/>
    </source>
</evidence>
<dbReference type="AlphaFoldDB" id="A0A1H2VGL5"/>
<protein>
    <submittedName>
        <fullName evidence="2">Anaphase promoting complex (APC) subunit 2</fullName>
    </submittedName>
</protein>
<dbReference type="EMBL" id="FNOF01000005">
    <property type="protein sequence ID" value="SDW67516.1"/>
    <property type="molecule type" value="Genomic_DNA"/>
</dbReference>
<dbReference type="InterPro" id="IPR014786">
    <property type="entry name" value="ANAPC2_C"/>
</dbReference>
<accession>A0A1H2VGL5</accession>
<organism evidence="2 3">
    <name type="scientific">Haloarcula vallismortis</name>
    <name type="common">Halobacterium vallismortis</name>
    <dbReference type="NCBI Taxonomy" id="28442"/>
    <lineage>
        <taxon>Archaea</taxon>
        <taxon>Methanobacteriati</taxon>
        <taxon>Methanobacteriota</taxon>
        <taxon>Stenosarchaea group</taxon>
        <taxon>Halobacteria</taxon>
        <taxon>Halobacteriales</taxon>
        <taxon>Haloarculaceae</taxon>
        <taxon>Haloarcula</taxon>
    </lineage>
</organism>
<sequence length="73" mass="8365">MIDGEQDLQELVVSIVESEDAVAVTAGLISQRMENRHGVEKDRRELREFLDGLVEEDVLEYNHGEYGEYTIPE</sequence>
<feature type="domain" description="Anaphase-promoting complex subunit 2 C-terminal" evidence="1">
    <location>
        <begin position="36"/>
        <end position="66"/>
    </location>
</feature>
<evidence type="ECO:0000313" key="3">
    <source>
        <dbReference type="Proteomes" id="UP000182573"/>
    </source>
</evidence>
<dbReference type="Proteomes" id="UP000182573">
    <property type="component" value="Unassembled WGS sequence"/>
</dbReference>
<dbReference type="STRING" id="28442.SAMN05443574_105292"/>
<name>A0A1H2VGL5_HALVA</name>
<dbReference type="RefSeq" id="WP_004517219.1">
    <property type="nucleotide sequence ID" value="NZ_FNOF01000005.1"/>
</dbReference>
<reference evidence="2 3" key="1">
    <citation type="submission" date="2016-10" db="EMBL/GenBank/DDBJ databases">
        <authorList>
            <person name="de Groot N.N."/>
        </authorList>
    </citation>
    <scope>NUCLEOTIDE SEQUENCE [LARGE SCALE GENOMIC DNA]</scope>
    <source>
        <strain evidence="2 3">DSM 3756</strain>
    </source>
</reference>
<gene>
    <name evidence="2" type="ORF">SAMN05443574_105292</name>
</gene>
<evidence type="ECO:0000313" key="2">
    <source>
        <dbReference type="EMBL" id="SDW67516.1"/>
    </source>
</evidence>
<dbReference type="Pfam" id="PF08672">
    <property type="entry name" value="ANAPC2"/>
    <property type="match status" value="1"/>
</dbReference>
<proteinExistence type="predicted"/>